<dbReference type="VEuPathDB" id="FungiDB:PC110_g17247"/>
<dbReference type="EMBL" id="MJFZ01000659">
    <property type="protein sequence ID" value="RAW26345.1"/>
    <property type="molecule type" value="Genomic_DNA"/>
</dbReference>
<evidence type="ECO:0000313" key="3">
    <source>
        <dbReference type="Proteomes" id="UP000251314"/>
    </source>
</evidence>
<organism evidence="2 3">
    <name type="scientific">Phytophthora cactorum</name>
    <dbReference type="NCBI Taxonomy" id="29920"/>
    <lineage>
        <taxon>Eukaryota</taxon>
        <taxon>Sar</taxon>
        <taxon>Stramenopiles</taxon>
        <taxon>Oomycota</taxon>
        <taxon>Peronosporomycetes</taxon>
        <taxon>Peronosporales</taxon>
        <taxon>Peronosporaceae</taxon>
        <taxon>Phytophthora</taxon>
    </lineage>
</organism>
<gene>
    <name evidence="2" type="ORF">PC110_g17247</name>
    <name evidence="1" type="ORF">PC115_g9183</name>
</gene>
<keyword evidence="3" id="KW-1185">Reference proteome</keyword>
<reference evidence="2 3" key="1">
    <citation type="submission" date="2018-01" db="EMBL/GenBank/DDBJ databases">
        <title>Draft genome of the strawberry crown rot pathogen Phytophthora cactorum.</title>
        <authorList>
            <person name="Armitage A.D."/>
            <person name="Lysoe E."/>
            <person name="Nellist C.F."/>
            <person name="Harrison R.J."/>
            <person name="Brurberg M.B."/>
        </authorList>
    </citation>
    <scope>NUCLEOTIDE SEQUENCE [LARGE SCALE GENOMIC DNA]</scope>
    <source>
        <strain evidence="2 3">10300</strain>
    </source>
</reference>
<reference evidence="1" key="2">
    <citation type="submission" date="2018-10" db="EMBL/GenBank/DDBJ databases">
        <title>Effector identification in a new, highly contiguous assembly of the strawberry crown rot pathogen Phytophthora cactorum.</title>
        <authorList>
            <person name="Armitage A.D."/>
            <person name="Nellist C.F."/>
            <person name="Bates H."/>
            <person name="Vickerstaff R.J."/>
            <person name="Harrison R.J."/>
        </authorList>
    </citation>
    <scope>NUCLEOTIDE SEQUENCE</scope>
    <source>
        <strain evidence="1">4032</strain>
    </source>
</reference>
<name>A0A329RNV8_9STRA</name>
<protein>
    <submittedName>
        <fullName evidence="2">Uncharacterized protein</fullName>
    </submittedName>
</protein>
<accession>A0A329RNV8</accession>
<dbReference type="AlphaFoldDB" id="A0A329RNV8"/>
<sequence>MREDLARMDVSYIRGRKRDPRADSKVNVAFSNAYLEKKLANLSARLEVAYVEQQPPAEIAPAPTMEELQNLSGEATDKVHCSNIMGEMDTSAQFEEYKIAL</sequence>
<evidence type="ECO:0000313" key="2">
    <source>
        <dbReference type="EMBL" id="RAW26345.1"/>
    </source>
</evidence>
<dbReference type="Proteomes" id="UP000251314">
    <property type="component" value="Unassembled WGS sequence"/>
</dbReference>
<dbReference type="Proteomes" id="UP000774804">
    <property type="component" value="Unassembled WGS sequence"/>
</dbReference>
<dbReference type="EMBL" id="RCMI01000248">
    <property type="protein sequence ID" value="KAG2922643.1"/>
    <property type="molecule type" value="Genomic_DNA"/>
</dbReference>
<evidence type="ECO:0000313" key="1">
    <source>
        <dbReference type="EMBL" id="KAG2922643.1"/>
    </source>
</evidence>
<proteinExistence type="predicted"/>
<comment type="caution">
    <text evidence="2">The sequence shown here is derived from an EMBL/GenBank/DDBJ whole genome shotgun (WGS) entry which is preliminary data.</text>
</comment>